<dbReference type="Proteomes" id="UP000313359">
    <property type="component" value="Unassembled WGS sequence"/>
</dbReference>
<reference evidence="6" key="1">
    <citation type="journal article" date="2018" name="Genome Biol. Evol.">
        <title>Genomics and development of Lentinus tigrinus, a white-rot wood-decaying mushroom with dimorphic fruiting bodies.</title>
        <authorList>
            <person name="Wu B."/>
            <person name="Xu Z."/>
            <person name="Knudson A."/>
            <person name="Carlson A."/>
            <person name="Chen N."/>
            <person name="Kovaka S."/>
            <person name="LaButti K."/>
            <person name="Lipzen A."/>
            <person name="Pennachio C."/>
            <person name="Riley R."/>
            <person name="Schakwitz W."/>
            <person name="Umezawa K."/>
            <person name="Ohm R.A."/>
            <person name="Grigoriev I.V."/>
            <person name="Nagy L.G."/>
            <person name="Gibbons J."/>
            <person name="Hibbett D."/>
        </authorList>
    </citation>
    <scope>NUCLEOTIDE SEQUENCE [LARGE SCALE GENOMIC DNA]</scope>
    <source>
        <strain evidence="6">ALCF2SS1-6</strain>
    </source>
</reference>
<keyword evidence="7" id="KW-1185">Reference proteome</keyword>
<keyword evidence="2 4" id="KW-0863">Zinc-finger</keyword>
<dbReference type="Gene3D" id="6.10.140.2220">
    <property type="match status" value="1"/>
</dbReference>
<dbReference type="GO" id="GO:0008270">
    <property type="term" value="F:zinc ion binding"/>
    <property type="evidence" value="ECO:0007669"/>
    <property type="project" value="UniProtKB-KW"/>
</dbReference>
<dbReference type="STRING" id="1328759.A0A5C2RZE0"/>
<keyword evidence="3" id="KW-0862">Zinc</keyword>
<dbReference type="PROSITE" id="PS50865">
    <property type="entry name" value="ZF_MYND_2"/>
    <property type="match status" value="1"/>
</dbReference>
<dbReference type="InterPro" id="IPR002893">
    <property type="entry name" value="Znf_MYND"/>
</dbReference>
<dbReference type="OrthoDB" id="3064178at2759"/>
<evidence type="ECO:0000256" key="4">
    <source>
        <dbReference type="PROSITE-ProRule" id="PRU00134"/>
    </source>
</evidence>
<name>A0A5C2RZE0_9APHY</name>
<proteinExistence type="predicted"/>
<evidence type="ECO:0000313" key="7">
    <source>
        <dbReference type="Proteomes" id="UP000313359"/>
    </source>
</evidence>
<evidence type="ECO:0000259" key="5">
    <source>
        <dbReference type="PROSITE" id="PS50865"/>
    </source>
</evidence>
<dbReference type="SUPFAM" id="SSF144232">
    <property type="entry name" value="HIT/MYND zinc finger-like"/>
    <property type="match status" value="1"/>
</dbReference>
<evidence type="ECO:0000313" key="6">
    <source>
        <dbReference type="EMBL" id="RPD56399.1"/>
    </source>
</evidence>
<organism evidence="6 7">
    <name type="scientific">Lentinus tigrinus ALCF2SS1-6</name>
    <dbReference type="NCBI Taxonomy" id="1328759"/>
    <lineage>
        <taxon>Eukaryota</taxon>
        <taxon>Fungi</taxon>
        <taxon>Dikarya</taxon>
        <taxon>Basidiomycota</taxon>
        <taxon>Agaricomycotina</taxon>
        <taxon>Agaricomycetes</taxon>
        <taxon>Polyporales</taxon>
        <taxon>Polyporaceae</taxon>
        <taxon>Lentinus</taxon>
    </lineage>
</organism>
<gene>
    <name evidence="6" type="ORF">L227DRAFT_257964</name>
</gene>
<dbReference type="AlphaFoldDB" id="A0A5C2RZE0"/>
<keyword evidence="1" id="KW-0479">Metal-binding</keyword>
<evidence type="ECO:0000256" key="2">
    <source>
        <dbReference type="ARBA" id="ARBA00022771"/>
    </source>
</evidence>
<protein>
    <recommendedName>
        <fullName evidence="5">MYND-type domain-containing protein</fullName>
    </recommendedName>
</protein>
<evidence type="ECO:0000256" key="3">
    <source>
        <dbReference type="ARBA" id="ARBA00022833"/>
    </source>
</evidence>
<dbReference type="Pfam" id="PF01753">
    <property type="entry name" value="zf-MYND"/>
    <property type="match status" value="1"/>
</dbReference>
<evidence type="ECO:0000256" key="1">
    <source>
        <dbReference type="ARBA" id="ARBA00022723"/>
    </source>
</evidence>
<dbReference type="EMBL" id="ML122288">
    <property type="protein sequence ID" value="RPD56399.1"/>
    <property type="molecule type" value="Genomic_DNA"/>
</dbReference>
<accession>A0A5C2RZE0</accession>
<feature type="domain" description="MYND-type" evidence="5">
    <location>
        <begin position="105"/>
        <end position="143"/>
    </location>
</feature>
<sequence>MGDSVDRTQINITRDLILSLYAPGTKEWGALIKRFDDLDRRQGNDGASRASSSVVDDDLSECLGNVSIDHRNDHADRDHQACGSHTPRAKASASVETRSYELYRCSWCGNPSAVLRRCGGCGKTRYCDGGCQKSHWAEHKGEFGRACRSTRIRQAWMHDVVFAVLVPLLSSVVLQDSK</sequence>